<comment type="caution">
    <text evidence="2">The sequence shown here is derived from an EMBL/GenBank/DDBJ whole genome shotgun (WGS) entry which is preliminary data.</text>
</comment>
<dbReference type="RefSeq" id="WP_380115222.1">
    <property type="nucleotide sequence ID" value="NZ_JBHSIU010000014.1"/>
</dbReference>
<dbReference type="EMBL" id="JBHSIU010000014">
    <property type="protein sequence ID" value="MFC4998948.1"/>
    <property type="molecule type" value="Genomic_DNA"/>
</dbReference>
<gene>
    <name evidence="2" type="ORF">ACFPIJ_14020</name>
</gene>
<proteinExistence type="predicted"/>
<keyword evidence="3" id="KW-1185">Reference proteome</keyword>
<name>A0ABV9VRN4_9ACTN</name>
<dbReference type="Pfam" id="PF04149">
    <property type="entry name" value="DUF397"/>
    <property type="match status" value="1"/>
</dbReference>
<dbReference type="Proteomes" id="UP001595912">
    <property type="component" value="Unassembled WGS sequence"/>
</dbReference>
<dbReference type="InterPro" id="IPR007278">
    <property type="entry name" value="DUF397"/>
</dbReference>
<reference evidence="3" key="1">
    <citation type="journal article" date="2019" name="Int. J. Syst. Evol. Microbiol.">
        <title>The Global Catalogue of Microorganisms (GCM) 10K type strain sequencing project: providing services to taxonomists for standard genome sequencing and annotation.</title>
        <authorList>
            <consortium name="The Broad Institute Genomics Platform"/>
            <consortium name="The Broad Institute Genome Sequencing Center for Infectious Disease"/>
            <person name="Wu L."/>
            <person name="Ma J."/>
        </authorList>
    </citation>
    <scope>NUCLEOTIDE SEQUENCE [LARGE SCALE GENOMIC DNA]</scope>
    <source>
        <strain evidence="3">CGMCC 4.7152</strain>
    </source>
</reference>
<sequence length="81" mass="8863">MVQRKRKEVHVLSGQFTDTSWHKSSRSNGNGGNNCVEVAVVDSVVGVRDSKNPDGPVLRFSPAAWESFVSDAKHGTFDMTN</sequence>
<accession>A0ABV9VRN4</accession>
<evidence type="ECO:0000313" key="2">
    <source>
        <dbReference type="EMBL" id="MFC4998948.1"/>
    </source>
</evidence>
<protein>
    <submittedName>
        <fullName evidence="2">DUF397 domain-containing protein</fullName>
    </submittedName>
</protein>
<organism evidence="2 3">
    <name type="scientific">Dactylosporangium cerinum</name>
    <dbReference type="NCBI Taxonomy" id="1434730"/>
    <lineage>
        <taxon>Bacteria</taxon>
        <taxon>Bacillati</taxon>
        <taxon>Actinomycetota</taxon>
        <taxon>Actinomycetes</taxon>
        <taxon>Micromonosporales</taxon>
        <taxon>Micromonosporaceae</taxon>
        <taxon>Dactylosporangium</taxon>
    </lineage>
</organism>
<feature type="domain" description="DUF397" evidence="1">
    <location>
        <begin position="20"/>
        <end position="73"/>
    </location>
</feature>
<evidence type="ECO:0000313" key="3">
    <source>
        <dbReference type="Proteomes" id="UP001595912"/>
    </source>
</evidence>
<evidence type="ECO:0000259" key="1">
    <source>
        <dbReference type="Pfam" id="PF04149"/>
    </source>
</evidence>